<evidence type="ECO:0000313" key="2">
    <source>
        <dbReference type="Proteomes" id="UP001595858"/>
    </source>
</evidence>
<gene>
    <name evidence="1" type="ORF">ACFPCZ_24210</name>
</gene>
<organism evidence="1 2">
    <name type="scientific">Streptomonospora arabica</name>
    <dbReference type="NCBI Taxonomy" id="412417"/>
    <lineage>
        <taxon>Bacteria</taxon>
        <taxon>Bacillati</taxon>
        <taxon>Actinomycetota</taxon>
        <taxon>Actinomycetes</taxon>
        <taxon>Streptosporangiales</taxon>
        <taxon>Nocardiopsidaceae</taxon>
        <taxon>Streptomonospora</taxon>
    </lineage>
</organism>
<dbReference type="EMBL" id="JBHSIY010000029">
    <property type="protein sequence ID" value="MFC4869746.1"/>
    <property type="molecule type" value="Genomic_DNA"/>
</dbReference>
<protein>
    <submittedName>
        <fullName evidence="1">SRPBCC family protein</fullName>
    </submittedName>
</protein>
<sequence length="148" mass="16055">MNTITGIDASAPVVVRREIAVDAPLERVWRLHTDVASWPRWQPDITAAQAAGPLRVGDAFRWSTAGLDIESTVYVVEKPHRILWGGPAHGITGVHLWTFEAAGSSVRVRTEESWDGEPVRADAAGMRAALDESLAAWLAHLKSAAETP</sequence>
<name>A0ABV9STS2_9ACTN</name>
<comment type="caution">
    <text evidence="1">The sequence shown here is derived from an EMBL/GenBank/DDBJ whole genome shotgun (WGS) entry which is preliminary data.</text>
</comment>
<evidence type="ECO:0000313" key="1">
    <source>
        <dbReference type="EMBL" id="MFC4869746.1"/>
    </source>
</evidence>
<accession>A0ABV9STS2</accession>
<dbReference type="InterPro" id="IPR023393">
    <property type="entry name" value="START-like_dom_sf"/>
</dbReference>
<dbReference type="InterPro" id="IPR019587">
    <property type="entry name" value="Polyketide_cyclase/dehydratase"/>
</dbReference>
<dbReference type="SUPFAM" id="SSF55961">
    <property type="entry name" value="Bet v1-like"/>
    <property type="match status" value="1"/>
</dbReference>
<dbReference type="Proteomes" id="UP001595858">
    <property type="component" value="Unassembled WGS sequence"/>
</dbReference>
<reference evidence="2" key="1">
    <citation type="journal article" date="2019" name="Int. J. Syst. Evol. Microbiol.">
        <title>The Global Catalogue of Microorganisms (GCM) 10K type strain sequencing project: providing services to taxonomists for standard genome sequencing and annotation.</title>
        <authorList>
            <consortium name="The Broad Institute Genomics Platform"/>
            <consortium name="The Broad Institute Genome Sequencing Center for Infectious Disease"/>
            <person name="Wu L."/>
            <person name="Ma J."/>
        </authorList>
    </citation>
    <scope>NUCLEOTIDE SEQUENCE [LARGE SCALE GENOMIC DNA]</scope>
    <source>
        <strain evidence="2">CGMCC 4.7304</strain>
    </source>
</reference>
<dbReference type="RefSeq" id="WP_344140896.1">
    <property type="nucleotide sequence ID" value="NZ_BAAAQI010000002.1"/>
</dbReference>
<proteinExistence type="predicted"/>
<dbReference type="Pfam" id="PF10604">
    <property type="entry name" value="Polyketide_cyc2"/>
    <property type="match status" value="1"/>
</dbReference>
<dbReference type="Gene3D" id="3.30.530.20">
    <property type="match status" value="1"/>
</dbReference>
<keyword evidence="2" id="KW-1185">Reference proteome</keyword>